<evidence type="ECO:0000313" key="4">
    <source>
        <dbReference type="EMBL" id="CAG9333992.1"/>
    </source>
</evidence>
<name>A0AAU9K7N1_9CILI</name>
<protein>
    <recommendedName>
        <fullName evidence="6">Rab-GAP TBC domain-containing protein</fullName>
    </recommendedName>
</protein>
<keyword evidence="5" id="KW-1185">Reference proteome</keyword>
<evidence type="ECO:0000259" key="2">
    <source>
        <dbReference type="PROSITE" id="PS50086"/>
    </source>
</evidence>
<dbReference type="InterPro" id="IPR027267">
    <property type="entry name" value="AH/BAR_dom_sf"/>
</dbReference>
<evidence type="ECO:0000256" key="1">
    <source>
        <dbReference type="PROSITE-ProRule" id="PRU01077"/>
    </source>
</evidence>
<proteinExistence type="predicted"/>
<dbReference type="GO" id="GO:0031267">
    <property type="term" value="F:small GTPase binding"/>
    <property type="evidence" value="ECO:0007669"/>
    <property type="project" value="TreeGrafter"/>
</dbReference>
<dbReference type="PROSITE" id="PS51741">
    <property type="entry name" value="F_BAR"/>
    <property type="match status" value="1"/>
</dbReference>
<dbReference type="Gene3D" id="1.10.8.270">
    <property type="entry name" value="putative rabgap domain of human tbc1 domain family member 14 like domains"/>
    <property type="match status" value="1"/>
</dbReference>
<evidence type="ECO:0000313" key="5">
    <source>
        <dbReference type="Proteomes" id="UP001162131"/>
    </source>
</evidence>
<dbReference type="InterPro" id="IPR050302">
    <property type="entry name" value="Rab_GAP_TBC_domain"/>
</dbReference>
<dbReference type="SMART" id="SM00164">
    <property type="entry name" value="TBC"/>
    <property type="match status" value="1"/>
</dbReference>
<dbReference type="AlphaFoldDB" id="A0AAU9K7N1"/>
<dbReference type="Gene3D" id="1.20.1270.60">
    <property type="entry name" value="Arfaptin homology (AH) domain/BAR domain"/>
    <property type="match status" value="1"/>
</dbReference>
<evidence type="ECO:0000259" key="3">
    <source>
        <dbReference type="PROSITE" id="PS51741"/>
    </source>
</evidence>
<organism evidence="4 5">
    <name type="scientific">Blepharisma stoltei</name>
    <dbReference type="NCBI Taxonomy" id="1481888"/>
    <lineage>
        <taxon>Eukaryota</taxon>
        <taxon>Sar</taxon>
        <taxon>Alveolata</taxon>
        <taxon>Ciliophora</taxon>
        <taxon>Postciliodesmatophora</taxon>
        <taxon>Heterotrichea</taxon>
        <taxon>Heterotrichida</taxon>
        <taxon>Blepharismidae</taxon>
        <taxon>Blepharisma</taxon>
    </lineage>
</organism>
<comment type="caution">
    <text evidence="4">The sequence shown here is derived from an EMBL/GenBank/DDBJ whole genome shotgun (WGS) entry which is preliminary data.</text>
</comment>
<accession>A0AAU9K7N1</accession>
<dbReference type="PANTHER" id="PTHR47219:SF9">
    <property type="entry name" value="GTPASE ACTIVATING PROTEIN AND CENTROSOME-ASSOCIATED, ISOFORM B"/>
    <property type="match status" value="1"/>
</dbReference>
<dbReference type="EMBL" id="CAJZBQ010000057">
    <property type="protein sequence ID" value="CAG9333992.1"/>
    <property type="molecule type" value="Genomic_DNA"/>
</dbReference>
<dbReference type="Pfam" id="PF00566">
    <property type="entry name" value="RabGAP-TBC"/>
    <property type="match status" value="1"/>
</dbReference>
<dbReference type="PROSITE" id="PS50086">
    <property type="entry name" value="TBC_RABGAP"/>
    <property type="match status" value="1"/>
</dbReference>
<gene>
    <name evidence="4" type="ORF">BSTOLATCC_MIC59797</name>
</gene>
<feature type="domain" description="Rab-GAP TBC" evidence="2">
    <location>
        <begin position="633"/>
        <end position="821"/>
    </location>
</feature>
<dbReference type="SUPFAM" id="SSF47923">
    <property type="entry name" value="Ypt/Rab-GAP domain of gyp1p"/>
    <property type="match status" value="2"/>
</dbReference>
<dbReference type="Gene3D" id="1.10.472.80">
    <property type="entry name" value="Ypt/Rab-GAP domain of gyp1p, domain 3"/>
    <property type="match status" value="1"/>
</dbReference>
<dbReference type="Proteomes" id="UP001162131">
    <property type="component" value="Unassembled WGS sequence"/>
</dbReference>
<dbReference type="InterPro" id="IPR000195">
    <property type="entry name" value="Rab-GAP-TBC_dom"/>
</dbReference>
<evidence type="ECO:0008006" key="6">
    <source>
        <dbReference type="Google" id="ProtNLM"/>
    </source>
</evidence>
<dbReference type="PANTHER" id="PTHR47219">
    <property type="entry name" value="RAB GTPASE-ACTIVATING PROTEIN 1-LIKE"/>
    <property type="match status" value="1"/>
</dbReference>
<reference evidence="4" key="1">
    <citation type="submission" date="2021-09" db="EMBL/GenBank/DDBJ databases">
        <authorList>
            <consortium name="AG Swart"/>
            <person name="Singh M."/>
            <person name="Singh A."/>
            <person name="Seah K."/>
            <person name="Emmerich C."/>
        </authorList>
    </citation>
    <scope>NUCLEOTIDE SEQUENCE</scope>
    <source>
        <strain evidence="4">ATCC30299</strain>
    </source>
</reference>
<sequence length="902" mass="104536">MSYTEISDQFETISSNLKKGSQVISALCNFFKNYKKLIDTYNQQQSKLCDTLVLEFPKEGNVDTLSTALHSFISFLRKQNQSQLVFSKNLQLDIIEPLELFINHFATSTATLSSQGAAEFKELTKCKDRLDKSMNKYIQASEIAEKSEKLISVDDSKEKQEKALKQFLGNRAMANKESDRYMIACNKMNGRLDEYNSVMPGIMQCLQQNEVGRIHFLKYTLEKYGKHYLNYHNVTTESLDDMTKILSNVNSDIDIRVLVDRLKSKSSEITRTEFITYEKWKETNKIIEETLPKEEETNIEELADPNYELIRTVLNYLTQDIMRRSIESSSDSDASIDIPACTPELEELDQGYFTKLSNILRTSEGRTLFCDVLEHMKHRNSLTADKILQLAAIINSLLTVIMMENDKDPMVFSKIIVSSHIFYTEKEDGKRIYLSNYIASHMIWNDKSRWIQAIDYTTQVKISTDKTSMQRIKSMKRKNEGLFGTIKTLANKLPMVFQKGGDEQTDKSAGFMVMTQFSFHMIHLAVPLETANAIIMSFSQKINLDADRTCVLLAELQANQRNSLKEEAPWKVSKKRREKERRKWGEILPIGLALKFLTQKESFNLVLVCKHWKLRLYPTIIKKWLYKGGLDEEFKLKIRTKAWTELLKDDMPTSIDYIALLNKVVAEPTAINELEEIIDMDVSRCYQNHPHIIPQVLKNLLKTYAYYNPEIGYCQGMNYIAGTLYIQIQDEEATFRSLISLVKRFKMTNLFINDLPKLKQFFYQMDRLIGILEPEVHEYFKEVGISSGHFSSPWFITLFASHLQNKTEILLQIWDLFLIQGWKAIFKAGISIISRLSKEIIGSRFEDIMQVLTSLSINIANIDVFDGEFIQRVKMVKISDALLQDLEFEYENLKIRAAERKK</sequence>
<feature type="domain" description="F-BAR" evidence="3">
    <location>
        <begin position="1"/>
        <end position="258"/>
    </location>
</feature>
<dbReference type="InterPro" id="IPR035969">
    <property type="entry name" value="Rab-GAP_TBC_sf"/>
</dbReference>
<keyword evidence="1" id="KW-0175">Coiled coil</keyword>
<dbReference type="SUPFAM" id="SSF103657">
    <property type="entry name" value="BAR/IMD domain-like"/>
    <property type="match status" value="1"/>
</dbReference>
<dbReference type="GO" id="GO:0005096">
    <property type="term" value="F:GTPase activator activity"/>
    <property type="evidence" value="ECO:0007669"/>
    <property type="project" value="TreeGrafter"/>
</dbReference>
<dbReference type="InterPro" id="IPR031160">
    <property type="entry name" value="F_BAR_dom"/>
</dbReference>